<dbReference type="EMBL" id="HBGF01038757">
    <property type="protein sequence ID" value="CAD9137680.1"/>
    <property type="molecule type" value="Transcribed_RNA"/>
</dbReference>
<name>A0A7S1MPT4_NEODS</name>
<dbReference type="InterPro" id="IPR001680">
    <property type="entry name" value="WD40_rpt"/>
</dbReference>
<dbReference type="SMART" id="SM00320">
    <property type="entry name" value="WD40"/>
    <property type="match status" value="4"/>
</dbReference>
<dbReference type="Pfam" id="PF00400">
    <property type="entry name" value="WD40"/>
    <property type="match status" value="2"/>
</dbReference>
<dbReference type="PANTHER" id="PTHR19847:SF7">
    <property type="entry name" value="DDB1- AND CUL4-ASSOCIATED FACTOR 11"/>
    <property type="match status" value="1"/>
</dbReference>
<evidence type="ECO:0008006" key="4">
    <source>
        <dbReference type="Google" id="ProtNLM"/>
    </source>
</evidence>
<dbReference type="SUPFAM" id="SSF50978">
    <property type="entry name" value="WD40 repeat-like"/>
    <property type="match status" value="1"/>
</dbReference>
<evidence type="ECO:0000256" key="2">
    <source>
        <dbReference type="SAM" id="MobiDB-lite"/>
    </source>
</evidence>
<sequence>MFFFDPAATDAPAPATNQSILVGDDAVALHVAQRRDFCTTDIAHDAASRCGGSAHDTAAWERFEMAAAASPFGAASPPAALPRSTEAVARARVRAMAVRYDPSGRMLAMGLQHPGVIVAAAEGFAKGLQVLAQDHGRHLGWALLDVSWHRTGGYMVRCGWSSSVVVLRPSEDGHLTGPWQSHSLDAHRLANNSRMGIFSCALMGDTVVAGTTGGMVFAADLETEQVRACSYDHSLDCNAVCAVSEASGVYASGGDDGVIMVTDLRAQRSSACFGHSHGITSLDARGDDRYICSNSKDQTIKVFDLRMATHEVAEVRAARQQAHLALGVNDYRAGPPLHVTYVNTRSDNSCLTLSGHQVYYTLLRARFSPLDSTGGRFIACGSIDGRIAIFDIVTQEVSFAGDTRYTEIVRDVAWHPDGTRIAAACSDGCVRVLGPTLNDHDADARVYSRTQPITPRPGAVVRDADGTDGDTDDTDDVRDVDTDDDE</sequence>
<feature type="region of interest" description="Disordered" evidence="2">
    <location>
        <begin position="443"/>
        <end position="486"/>
    </location>
</feature>
<gene>
    <name evidence="3" type="ORF">NDES1114_LOCUS25928</name>
</gene>
<dbReference type="InterPro" id="IPR036322">
    <property type="entry name" value="WD40_repeat_dom_sf"/>
</dbReference>
<organism evidence="3">
    <name type="scientific">Neobodo designis</name>
    <name type="common">Flagellated protozoan</name>
    <name type="synonym">Bodo designis</name>
    <dbReference type="NCBI Taxonomy" id="312471"/>
    <lineage>
        <taxon>Eukaryota</taxon>
        <taxon>Discoba</taxon>
        <taxon>Euglenozoa</taxon>
        <taxon>Kinetoplastea</taxon>
        <taxon>Metakinetoplastina</taxon>
        <taxon>Neobodonida</taxon>
        <taxon>Neobodo</taxon>
    </lineage>
</organism>
<reference evidence="3" key="1">
    <citation type="submission" date="2021-01" db="EMBL/GenBank/DDBJ databases">
        <authorList>
            <person name="Corre E."/>
            <person name="Pelletier E."/>
            <person name="Niang G."/>
            <person name="Scheremetjew M."/>
            <person name="Finn R."/>
            <person name="Kale V."/>
            <person name="Holt S."/>
            <person name="Cochrane G."/>
            <person name="Meng A."/>
            <person name="Brown T."/>
            <person name="Cohen L."/>
        </authorList>
    </citation>
    <scope>NUCLEOTIDE SEQUENCE</scope>
    <source>
        <strain evidence="3">CCAP 1951/1</strain>
    </source>
</reference>
<feature type="compositionally biased region" description="Acidic residues" evidence="2">
    <location>
        <begin position="466"/>
        <end position="486"/>
    </location>
</feature>
<feature type="repeat" description="WD" evidence="1">
    <location>
        <begin position="272"/>
        <end position="306"/>
    </location>
</feature>
<dbReference type="PROSITE" id="PS50082">
    <property type="entry name" value="WD_REPEATS_2"/>
    <property type="match status" value="1"/>
</dbReference>
<dbReference type="Gene3D" id="2.130.10.10">
    <property type="entry name" value="YVTN repeat-like/Quinoprotein amine dehydrogenase"/>
    <property type="match status" value="2"/>
</dbReference>
<protein>
    <recommendedName>
        <fullName evidence="4">Guanine nucleotide-binding protein subunit beta-like protein</fullName>
    </recommendedName>
</protein>
<evidence type="ECO:0000256" key="1">
    <source>
        <dbReference type="PROSITE-ProRule" id="PRU00221"/>
    </source>
</evidence>
<dbReference type="AlphaFoldDB" id="A0A7S1MPT4"/>
<dbReference type="GO" id="GO:0080008">
    <property type="term" value="C:Cul4-RING E3 ubiquitin ligase complex"/>
    <property type="evidence" value="ECO:0007669"/>
    <property type="project" value="TreeGrafter"/>
</dbReference>
<dbReference type="InterPro" id="IPR051859">
    <property type="entry name" value="DCAF"/>
</dbReference>
<keyword evidence="1" id="KW-0853">WD repeat</keyword>
<accession>A0A7S1MPT4</accession>
<evidence type="ECO:0000313" key="3">
    <source>
        <dbReference type="EMBL" id="CAD9137680.1"/>
    </source>
</evidence>
<proteinExistence type="predicted"/>
<dbReference type="PANTHER" id="PTHR19847">
    <property type="entry name" value="DDB1- AND CUL4-ASSOCIATED FACTOR 11"/>
    <property type="match status" value="1"/>
</dbReference>
<dbReference type="InterPro" id="IPR015943">
    <property type="entry name" value="WD40/YVTN_repeat-like_dom_sf"/>
</dbReference>
<dbReference type="GO" id="GO:0043161">
    <property type="term" value="P:proteasome-mediated ubiquitin-dependent protein catabolic process"/>
    <property type="evidence" value="ECO:0007669"/>
    <property type="project" value="TreeGrafter"/>
</dbReference>